<dbReference type="AlphaFoldDB" id="A0A091B652"/>
<evidence type="ECO:0008006" key="3">
    <source>
        <dbReference type="Google" id="ProtNLM"/>
    </source>
</evidence>
<accession>A0A091B652</accession>
<evidence type="ECO:0000313" key="1">
    <source>
        <dbReference type="EMBL" id="KFN46932.1"/>
    </source>
</evidence>
<sequence>MAAPAMPGAVPALAVLLPERRRFAGQPLGEAFGNALARADALPDAEPGERAQLLRCFDLLPRGWPMAAITRQRDAGDAVLHQWLRADPAHVRPDMTGARVLAIGELGLSQAEADALVAPLRPLFGDTGFQVSAPTPSRWYVALPIEARVPAFSPPEAVLGDDLFSHLPDGPEGRRWRALLNEAQVLLHNHPVNAARVAAGRPPVNSLCFWGAGRLPDHVRTPFAAVASEDAELLSLAALAGIGANGDGPQLLDLRRARDWAAVASRLQPALAGLGSEAMRLDFADGAGFLLRAGQRWRFWRRPMARLA</sequence>
<proteinExistence type="predicted"/>
<keyword evidence="2" id="KW-1185">Reference proteome</keyword>
<organism evidence="1 2">
    <name type="scientific">Arenimonas metalli CF5-1</name>
    <dbReference type="NCBI Taxonomy" id="1384056"/>
    <lineage>
        <taxon>Bacteria</taxon>
        <taxon>Pseudomonadati</taxon>
        <taxon>Pseudomonadota</taxon>
        <taxon>Gammaproteobacteria</taxon>
        <taxon>Lysobacterales</taxon>
        <taxon>Lysobacteraceae</taxon>
        <taxon>Arenimonas</taxon>
    </lineage>
</organism>
<dbReference type="Proteomes" id="UP000029393">
    <property type="component" value="Unassembled WGS sequence"/>
</dbReference>
<dbReference type="eggNOG" id="COG4255">
    <property type="taxonomic scope" value="Bacteria"/>
</dbReference>
<dbReference type="PATRIC" id="fig|1384056.3.peg.860"/>
<dbReference type="PIRSF" id="PIRSF015283">
    <property type="entry name" value="Regulatory_RpfE"/>
    <property type="match status" value="1"/>
</dbReference>
<gene>
    <name evidence="1" type="ORF">N787_01150</name>
</gene>
<name>A0A091B652_9GAMM</name>
<dbReference type="EMBL" id="AVCK01000012">
    <property type="protein sequence ID" value="KFN46932.1"/>
    <property type="molecule type" value="Genomic_DNA"/>
</dbReference>
<reference evidence="1 2" key="1">
    <citation type="submission" date="2013-09" db="EMBL/GenBank/DDBJ databases">
        <title>Genome sequencing of Arenimonas metalli.</title>
        <authorList>
            <person name="Chen F."/>
            <person name="Wang G."/>
        </authorList>
    </citation>
    <scope>NUCLEOTIDE SEQUENCE [LARGE SCALE GENOMIC DNA]</scope>
    <source>
        <strain evidence="1 2">CF5-1</strain>
    </source>
</reference>
<evidence type="ECO:0000313" key="2">
    <source>
        <dbReference type="Proteomes" id="UP000029393"/>
    </source>
</evidence>
<protein>
    <recommendedName>
        <fullName evidence="3">Phosphoglycerate mutase</fullName>
    </recommendedName>
</protein>
<comment type="caution">
    <text evidence="1">The sequence shown here is derived from an EMBL/GenBank/DDBJ whole genome shotgun (WGS) entry which is preliminary data.</text>
</comment>
<dbReference type="InterPro" id="IPR016631">
    <property type="entry name" value="Regulatory_RpfE"/>
</dbReference>
<dbReference type="STRING" id="1384056.N787_01150"/>